<dbReference type="AlphaFoldDB" id="A0A149UU83"/>
<comment type="caution">
    <text evidence="1">The sequence shown here is derived from an EMBL/GenBank/DDBJ whole genome shotgun (WGS) entry which is preliminary data.</text>
</comment>
<dbReference type="RefSeq" id="WP_062142491.1">
    <property type="nucleotide sequence ID" value="NZ_LHZY01000026.1"/>
</dbReference>
<dbReference type="InterPro" id="IPR011004">
    <property type="entry name" value="Trimer_LpxA-like_sf"/>
</dbReference>
<dbReference type="SUPFAM" id="SSF51161">
    <property type="entry name" value="Trimeric LpxA-like enzymes"/>
    <property type="match status" value="1"/>
</dbReference>
<sequence>MTQTVERNAPKKYELTDETTKSWDGRTLHRIRALVAIAAFGVSVGDLGGFIEAETNLKQYGNAWVSGDAQVFGDAQVSGNAWVSGNARVSGDAQVSGNAWVSGNARVSGDAQVFGNAWVSGDAQVFGDAQVYGDARVSLSVHIGWFSSVGSEAGTLTYFRQKDGSIYTNRGCFSGTLDEFESAVDRRHGDSRIGREYDLLIQFIRLRASAWEEIQQEAA</sequence>
<dbReference type="PATRIC" id="fig|178900.6.peg.2641"/>
<organism evidence="1 2">
    <name type="scientific">Acetobacter cerevisiae</name>
    <dbReference type="NCBI Taxonomy" id="178900"/>
    <lineage>
        <taxon>Bacteria</taxon>
        <taxon>Pseudomonadati</taxon>
        <taxon>Pseudomonadota</taxon>
        <taxon>Alphaproteobacteria</taxon>
        <taxon>Acetobacterales</taxon>
        <taxon>Acetobacteraceae</taxon>
        <taxon>Acetobacter</taxon>
    </lineage>
</organism>
<dbReference type="EMBL" id="LHZY01000026">
    <property type="protein sequence ID" value="KXV71403.1"/>
    <property type="molecule type" value="Genomic_DNA"/>
</dbReference>
<name>A0A149UU83_9PROT</name>
<proteinExistence type="predicted"/>
<evidence type="ECO:0000313" key="2">
    <source>
        <dbReference type="Proteomes" id="UP000075312"/>
    </source>
</evidence>
<dbReference type="Pfam" id="PF18836">
    <property type="entry name" value="B_solenoid_ydck"/>
    <property type="match status" value="4"/>
</dbReference>
<dbReference type="Proteomes" id="UP000075312">
    <property type="component" value="Unassembled WGS sequence"/>
</dbReference>
<dbReference type="InterPro" id="IPR040831">
    <property type="entry name" value="B_solenoid_ydck_rpt"/>
</dbReference>
<gene>
    <name evidence="1" type="ORF">AD952_09260</name>
</gene>
<evidence type="ECO:0008006" key="3">
    <source>
        <dbReference type="Google" id="ProtNLM"/>
    </source>
</evidence>
<accession>A0A149UU83</accession>
<reference evidence="1 2" key="1">
    <citation type="submission" date="2015-06" db="EMBL/GenBank/DDBJ databases">
        <title>Improved classification and identification of acetic acid bacteria using matrix-assisted laser desorption/ionization time-of-flight mass spectrometry; Gluconobacter nephelii and Gluconobacter uchimurae are later heterotypic synonyms of Gluconobacter japonicus and Gluconobacter oxydans, respectively.</title>
        <authorList>
            <person name="Li L."/>
            <person name="Cleenwerck I."/>
            <person name="De Vuyst L."/>
            <person name="Vandamme P."/>
        </authorList>
    </citation>
    <scope>NUCLEOTIDE SEQUENCE [LARGE SCALE GENOMIC DNA]</scope>
    <source>
        <strain evidence="1 2">LMG 1608</strain>
    </source>
</reference>
<protein>
    <recommendedName>
        <fullName evidence="3">Polymer-forming cytoskeletal protein</fullName>
    </recommendedName>
</protein>
<evidence type="ECO:0000313" key="1">
    <source>
        <dbReference type="EMBL" id="KXV71403.1"/>
    </source>
</evidence>
<dbReference type="Gene3D" id="2.160.10.10">
    <property type="entry name" value="Hexapeptide repeat proteins"/>
    <property type="match status" value="1"/>
</dbReference>